<sequence>MSGVGARSAYLGWLAQALRRPTGAPDLSVQGDLVLGYATGYDAADIAPFVRSLRSVFSGPAALVVDPRDDVRALLEEAGVEAVAPPCVDGWSPHPVMQRFAAFDHFLSQRPGVRGVLITDVRDVVFQAPPFEPSPTRLQVFVEADQPLGRHAFNMKYLTALAGADVARQLAAAPCLCVGTVMGPREAMMRFCRLVLTLAATPRSEIGGAFGADQAACNLAAHLGLMEMDVVPNYGRVATLGLTPADGLGLVDGRIVNPDGTRSPIVHQYDRHPALLQAVHARWGQGYPARRRERPRTSGDRLNRLRESLRRRLPELR</sequence>
<protein>
    <recommendedName>
        <fullName evidence="4">DUF362 domain-containing protein</fullName>
    </recommendedName>
</protein>
<keyword evidence="3" id="KW-1185">Reference proteome</keyword>
<dbReference type="Proteomes" id="UP001055429">
    <property type="component" value="Chromosome"/>
</dbReference>
<evidence type="ECO:0008006" key="4">
    <source>
        <dbReference type="Google" id="ProtNLM"/>
    </source>
</evidence>
<dbReference type="EMBL" id="CP097649">
    <property type="protein sequence ID" value="URI14588.1"/>
    <property type="molecule type" value="Genomic_DNA"/>
</dbReference>
<proteinExistence type="predicted"/>
<reference evidence="2" key="1">
    <citation type="submission" date="2022-05" db="EMBL/GenBank/DDBJ databases">
        <title>Brevundimonas albigilva TT17 genome sequence.</title>
        <authorList>
            <person name="Lee K."/>
            <person name="Son H."/>
        </authorList>
    </citation>
    <scope>NUCLEOTIDE SEQUENCE</scope>
    <source>
        <strain evidence="2">TT17</strain>
    </source>
</reference>
<dbReference type="RefSeq" id="WP_250201552.1">
    <property type="nucleotide sequence ID" value="NZ_CP097649.1"/>
</dbReference>
<accession>A0ABY4SIH7</accession>
<gene>
    <name evidence="2" type="ORF">M8231_12290</name>
</gene>
<evidence type="ECO:0000256" key="1">
    <source>
        <dbReference type="SAM" id="MobiDB-lite"/>
    </source>
</evidence>
<evidence type="ECO:0000313" key="3">
    <source>
        <dbReference type="Proteomes" id="UP001055429"/>
    </source>
</evidence>
<organism evidence="2 3">
    <name type="scientific">Brevundimonas albigilva</name>
    <dbReference type="NCBI Taxonomy" id="1312364"/>
    <lineage>
        <taxon>Bacteria</taxon>
        <taxon>Pseudomonadati</taxon>
        <taxon>Pseudomonadota</taxon>
        <taxon>Alphaproteobacteria</taxon>
        <taxon>Caulobacterales</taxon>
        <taxon>Caulobacteraceae</taxon>
        <taxon>Brevundimonas</taxon>
    </lineage>
</organism>
<name>A0ABY4SIH7_9CAUL</name>
<feature type="region of interest" description="Disordered" evidence="1">
    <location>
        <begin position="286"/>
        <end position="306"/>
    </location>
</feature>
<evidence type="ECO:0000313" key="2">
    <source>
        <dbReference type="EMBL" id="URI14588.1"/>
    </source>
</evidence>
<feature type="compositionally biased region" description="Basic and acidic residues" evidence="1">
    <location>
        <begin position="295"/>
        <end position="306"/>
    </location>
</feature>